<gene>
    <name evidence="9" type="primary">xerC</name>
    <name evidence="12" type="ORF">OLW01_00695</name>
</gene>
<dbReference type="Gene3D" id="1.10.443.10">
    <property type="entry name" value="Intergrase catalytic core"/>
    <property type="match status" value="1"/>
</dbReference>
<sequence>MSHSLVVDYLDAFYDYLQGEKRLSENTLTTYQRQLTAIFEKRSNLSLAELDVQFVRLVLTQAKAAKLSASSINLRLSSLRAFCQFLIKKKALAFNPAQAINAPKLDKRLPKNLDVDQINQLLDQSNNQVDLNLRDNTMLELMYSSGLRLAEVIAIDLEDIQWNEKTVTVQKGKGGKPRIIPVTQTALDKLTTWLQTRLKYCNTKTDDAIFISTRGTRLTPRYIRERIKQAGIKTGLDVHLNPHKMRHSFATHMLEGSQDLRAVQEMLGHQNLSTTQIYTHLDFEHLAKIYDQTHPRAKRK</sequence>
<keyword evidence="2 9" id="KW-0963">Cytoplasm</keyword>
<evidence type="ECO:0000256" key="8">
    <source>
        <dbReference type="ARBA" id="ARBA00023306"/>
    </source>
</evidence>
<dbReference type="PROSITE" id="PS51898">
    <property type="entry name" value="TYR_RECOMBINASE"/>
    <property type="match status" value="1"/>
</dbReference>
<keyword evidence="7 9" id="KW-0233">DNA recombination</keyword>
<name>A0ABY7APY2_9ALTE</name>
<evidence type="ECO:0000259" key="10">
    <source>
        <dbReference type="PROSITE" id="PS51898"/>
    </source>
</evidence>
<feature type="active site" evidence="9">
    <location>
        <position position="173"/>
    </location>
</feature>
<feature type="active site" evidence="9">
    <location>
        <position position="246"/>
    </location>
</feature>
<dbReference type="HAMAP" id="MF_01808">
    <property type="entry name" value="Recomb_XerC_XerD"/>
    <property type="match status" value="1"/>
</dbReference>
<dbReference type="InterPro" id="IPR023009">
    <property type="entry name" value="Tyrosine_recombinase_XerC/XerD"/>
</dbReference>
<evidence type="ECO:0000256" key="7">
    <source>
        <dbReference type="ARBA" id="ARBA00023172"/>
    </source>
</evidence>
<feature type="active site" description="O-(3'-phospho-DNA)-tyrosine intermediate" evidence="9">
    <location>
        <position position="278"/>
    </location>
</feature>
<feature type="active site" evidence="9">
    <location>
        <position position="269"/>
    </location>
</feature>
<dbReference type="RefSeq" id="WP_268074671.1">
    <property type="nucleotide sequence ID" value="NZ_CP109965.1"/>
</dbReference>
<keyword evidence="13" id="KW-1185">Reference proteome</keyword>
<feature type="domain" description="Core-binding (CB)" evidence="11">
    <location>
        <begin position="4"/>
        <end position="87"/>
    </location>
</feature>
<dbReference type="InterPro" id="IPR050090">
    <property type="entry name" value="Tyrosine_recombinase_XerCD"/>
</dbReference>
<evidence type="ECO:0000256" key="2">
    <source>
        <dbReference type="ARBA" id="ARBA00022490"/>
    </source>
</evidence>
<comment type="function">
    <text evidence="9">Site-specific tyrosine recombinase, which acts by catalyzing the cutting and rejoining of the recombining DNA molecules. The XerC-XerD complex is essential to convert dimers of the bacterial chromosome into monomers to permit their segregation at cell division. It also contributes to the segregational stability of plasmids.</text>
</comment>
<dbReference type="PANTHER" id="PTHR30349:SF81">
    <property type="entry name" value="TYROSINE RECOMBINASE XERC"/>
    <property type="match status" value="1"/>
</dbReference>
<evidence type="ECO:0000256" key="3">
    <source>
        <dbReference type="ARBA" id="ARBA00022618"/>
    </source>
</evidence>
<dbReference type="EMBL" id="CP109965">
    <property type="protein sequence ID" value="WAJ70369.1"/>
    <property type="molecule type" value="Genomic_DNA"/>
</dbReference>
<dbReference type="PROSITE" id="PS51900">
    <property type="entry name" value="CB"/>
    <property type="match status" value="1"/>
</dbReference>
<evidence type="ECO:0000256" key="5">
    <source>
        <dbReference type="ARBA" id="ARBA00022908"/>
    </source>
</evidence>
<dbReference type="CDD" id="cd00798">
    <property type="entry name" value="INT_XerDC_C"/>
    <property type="match status" value="1"/>
</dbReference>
<dbReference type="PANTHER" id="PTHR30349">
    <property type="entry name" value="PHAGE INTEGRASE-RELATED"/>
    <property type="match status" value="1"/>
</dbReference>
<dbReference type="InterPro" id="IPR011010">
    <property type="entry name" value="DNA_brk_join_enz"/>
</dbReference>
<keyword evidence="6 9" id="KW-0238">DNA-binding</keyword>
<evidence type="ECO:0000313" key="12">
    <source>
        <dbReference type="EMBL" id="WAJ70369.1"/>
    </source>
</evidence>
<dbReference type="InterPro" id="IPR013762">
    <property type="entry name" value="Integrase-like_cat_sf"/>
</dbReference>
<evidence type="ECO:0000259" key="11">
    <source>
        <dbReference type="PROSITE" id="PS51900"/>
    </source>
</evidence>
<evidence type="ECO:0000256" key="6">
    <source>
        <dbReference type="ARBA" id="ARBA00023125"/>
    </source>
</evidence>
<dbReference type="Pfam" id="PF00589">
    <property type="entry name" value="Phage_integrase"/>
    <property type="match status" value="1"/>
</dbReference>
<dbReference type="Pfam" id="PF02899">
    <property type="entry name" value="Phage_int_SAM_1"/>
    <property type="match status" value="1"/>
</dbReference>
<evidence type="ECO:0000256" key="4">
    <source>
        <dbReference type="ARBA" id="ARBA00022829"/>
    </source>
</evidence>
<dbReference type="InterPro" id="IPR002104">
    <property type="entry name" value="Integrase_catalytic"/>
</dbReference>
<comment type="subcellular location">
    <subcellularLocation>
        <location evidence="1 9">Cytoplasm</location>
    </subcellularLocation>
</comment>
<dbReference type="Proteomes" id="UP001163726">
    <property type="component" value="Chromosome"/>
</dbReference>
<organism evidence="12 13">
    <name type="scientific">Catenovulum adriaticum</name>
    <dbReference type="NCBI Taxonomy" id="2984846"/>
    <lineage>
        <taxon>Bacteria</taxon>
        <taxon>Pseudomonadati</taxon>
        <taxon>Pseudomonadota</taxon>
        <taxon>Gammaproteobacteria</taxon>
        <taxon>Alteromonadales</taxon>
        <taxon>Alteromonadaceae</taxon>
        <taxon>Catenovulum</taxon>
    </lineage>
</organism>
<keyword evidence="4 9" id="KW-0159">Chromosome partition</keyword>
<comment type="similarity">
    <text evidence="9">Belongs to the 'phage' integrase family. XerC subfamily.</text>
</comment>
<evidence type="ECO:0000313" key="13">
    <source>
        <dbReference type="Proteomes" id="UP001163726"/>
    </source>
</evidence>
<dbReference type="Gene3D" id="1.10.150.130">
    <property type="match status" value="1"/>
</dbReference>
<dbReference type="InterPro" id="IPR010998">
    <property type="entry name" value="Integrase_recombinase_N"/>
</dbReference>
<feature type="domain" description="Tyr recombinase" evidence="10">
    <location>
        <begin position="108"/>
        <end position="291"/>
    </location>
</feature>
<dbReference type="SUPFAM" id="SSF56349">
    <property type="entry name" value="DNA breaking-rejoining enzymes"/>
    <property type="match status" value="1"/>
</dbReference>
<proteinExistence type="inferred from homology"/>
<reference evidence="12" key="1">
    <citation type="submission" date="2022-10" db="EMBL/GenBank/DDBJ databases">
        <title>Catenovulum adriacola sp. nov. isolated in the Harbour of Susak.</title>
        <authorList>
            <person name="Schoch T."/>
            <person name="Reich S.J."/>
            <person name="Stoeferle S."/>
            <person name="Flaiz M."/>
            <person name="Kazda M."/>
            <person name="Riedel C.U."/>
            <person name="Duerre P."/>
        </authorList>
    </citation>
    <scope>NUCLEOTIDE SEQUENCE</scope>
    <source>
        <strain evidence="12">TS8</strain>
    </source>
</reference>
<dbReference type="InterPro" id="IPR004107">
    <property type="entry name" value="Integrase_SAM-like_N"/>
</dbReference>
<dbReference type="InterPro" id="IPR044068">
    <property type="entry name" value="CB"/>
</dbReference>
<keyword evidence="8 9" id="KW-0131">Cell cycle</keyword>
<evidence type="ECO:0000256" key="1">
    <source>
        <dbReference type="ARBA" id="ARBA00004496"/>
    </source>
</evidence>
<feature type="active site" evidence="9">
    <location>
        <position position="148"/>
    </location>
</feature>
<evidence type="ECO:0000256" key="9">
    <source>
        <dbReference type="HAMAP-Rule" id="MF_01808"/>
    </source>
</evidence>
<comment type="subunit">
    <text evidence="9">Forms a cyclic heterotetrameric complex composed of two molecules of XerC and two molecules of XerD.</text>
</comment>
<keyword evidence="5 9" id="KW-0229">DNA integration</keyword>
<accession>A0ABY7APY2</accession>
<feature type="active site" evidence="9">
    <location>
        <position position="243"/>
    </location>
</feature>
<keyword evidence="3 9" id="KW-0132">Cell division</keyword>
<protein>
    <recommendedName>
        <fullName evidence="9">Tyrosine recombinase XerC</fullName>
    </recommendedName>
</protein>